<feature type="region of interest" description="Disordered" evidence="1">
    <location>
        <begin position="171"/>
        <end position="200"/>
    </location>
</feature>
<organism evidence="2 3">
    <name type="scientific">Phyllosticta citriasiana</name>
    <dbReference type="NCBI Taxonomy" id="595635"/>
    <lineage>
        <taxon>Eukaryota</taxon>
        <taxon>Fungi</taxon>
        <taxon>Dikarya</taxon>
        <taxon>Ascomycota</taxon>
        <taxon>Pezizomycotina</taxon>
        <taxon>Dothideomycetes</taxon>
        <taxon>Dothideomycetes incertae sedis</taxon>
        <taxon>Botryosphaeriales</taxon>
        <taxon>Phyllostictaceae</taxon>
        <taxon>Phyllosticta</taxon>
    </lineage>
</organism>
<sequence>MHVSGACHGRAKVWRFGDVKTELRQCGGNAQLALGPDVAAYGVLFDSRHPTRSLETSDRPYWQDRRSTGRPKVQGETTERLAWARVGEPQSETASMSRHVLERHGGAERAAANGCRRPRVFNLFAGTKTRRIISGVAEAKLCERGLQSCRDATEQQRIRGCTYVHACRDEGSGKQAEAPPKPNQTKSNQTSLLYLEAGVR</sequence>
<evidence type="ECO:0000313" key="2">
    <source>
        <dbReference type="EMBL" id="KAK7517742.1"/>
    </source>
</evidence>
<reference evidence="2 3" key="1">
    <citation type="submission" date="2024-04" db="EMBL/GenBank/DDBJ databases">
        <title>Phyllosticta paracitricarpa is synonymous to the EU quarantine fungus P. citricarpa based on phylogenomic analyses.</title>
        <authorList>
            <consortium name="Lawrence Berkeley National Laboratory"/>
            <person name="Van Ingen-Buijs V.A."/>
            <person name="Van Westerhoven A.C."/>
            <person name="Haridas S."/>
            <person name="Skiadas P."/>
            <person name="Martin F."/>
            <person name="Groenewald J.Z."/>
            <person name="Crous P.W."/>
            <person name="Seidl M.F."/>
        </authorList>
    </citation>
    <scope>NUCLEOTIDE SEQUENCE [LARGE SCALE GENOMIC DNA]</scope>
    <source>
        <strain evidence="2 3">CBS 123371</strain>
    </source>
</reference>
<protein>
    <submittedName>
        <fullName evidence="2">Uncharacterized protein</fullName>
    </submittedName>
</protein>
<evidence type="ECO:0000313" key="3">
    <source>
        <dbReference type="Proteomes" id="UP001363622"/>
    </source>
</evidence>
<gene>
    <name evidence="2" type="ORF">IWZ03DRAFT_179651</name>
</gene>
<dbReference type="Proteomes" id="UP001363622">
    <property type="component" value="Unassembled WGS sequence"/>
</dbReference>
<proteinExistence type="predicted"/>
<keyword evidence="3" id="KW-1185">Reference proteome</keyword>
<feature type="compositionally biased region" description="Polar residues" evidence="1">
    <location>
        <begin position="183"/>
        <end position="192"/>
    </location>
</feature>
<evidence type="ECO:0000256" key="1">
    <source>
        <dbReference type="SAM" id="MobiDB-lite"/>
    </source>
</evidence>
<dbReference type="EMBL" id="JBBPHU010000005">
    <property type="protein sequence ID" value="KAK7517742.1"/>
    <property type="molecule type" value="Genomic_DNA"/>
</dbReference>
<accession>A0ABR1KPU2</accession>
<name>A0ABR1KPU2_9PEZI</name>
<comment type="caution">
    <text evidence="2">The sequence shown here is derived from an EMBL/GenBank/DDBJ whole genome shotgun (WGS) entry which is preliminary data.</text>
</comment>